<comment type="caution">
    <text evidence="2">The sequence shown here is derived from an EMBL/GenBank/DDBJ whole genome shotgun (WGS) entry which is preliminary data.</text>
</comment>
<dbReference type="EMBL" id="BORR01000010">
    <property type="protein sequence ID" value="GIO38113.1"/>
    <property type="molecule type" value="Genomic_DNA"/>
</dbReference>
<dbReference type="PROSITE" id="PS50878">
    <property type="entry name" value="RT_POL"/>
    <property type="match status" value="1"/>
</dbReference>
<dbReference type="PANTHER" id="PTHR34047:SF8">
    <property type="entry name" value="PROTEIN YKFC"/>
    <property type="match status" value="1"/>
</dbReference>
<gene>
    <name evidence="2" type="ORF">J41TS12_29740</name>
</gene>
<dbReference type="SUPFAM" id="SSF56672">
    <property type="entry name" value="DNA/RNA polymerases"/>
    <property type="match status" value="1"/>
</dbReference>
<dbReference type="PANTHER" id="PTHR34047">
    <property type="entry name" value="NUCLEAR INTRON MATURASE 1, MITOCHONDRIAL-RELATED"/>
    <property type="match status" value="1"/>
</dbReference>
<dbReference type="InterPro" id="IPR043502">
    <property type="entry name" value="DNA/RNA_pol_sf"/>
</dbReference>
<dbReference type="InterPro" id="IPR000477">
    <property type="entry name" value="RT_dom"/>
</dbReference>
<dbReference type="AlphaFoldDB" id="A0A920CHU4"/>
<proteinExistence type="predicted"/>
<dbReference type="Proteomes" id="UP000681162">
    <property type="component" value="Unassembled WGS sequence"/>
</dbReference>
<dbReference type="Pfam" id="PF00078">
    <property type="entry name" value="RVT_1"/>
    <property type="match status" value="1"/>
</dbReference>
<evidence type="ECO:0000259" key="1">
    <source>
        <dbReference type="PROSITE" id="PS50878"/>
    </source>
</evidence>
<keyword evidence="3" id="KW-1185">Reference proteome</keyword>
<reference evidence="2 3" key="1">
    <citation type="submission" date="2021-03" db="EMBL/GenBank/DDBJ databases">
        <title>Antimicrobial resistance genes in bacteria isolated from Japanese honey, and their potential for conferring macrolide and lincosamide resistance in the American foulbrood pathogen Paenibacillus larvae.</title>
        <authorList>
            <person name="Okamoto M."/>
            <person name="Kumagai M."/>
            <person name="Kanamori H."/>
            <person name="Takamatsu D."/>
        </authorList>
    </citation>
    <scope>NUCLEOTIDE SEQUENCE [LARGE SCALE GENOMIC DNA]</scope>
    <source>
        <strain evidence="2 3">J41TS12</strain>
    </source>
</reference>
<protein>
    <recommendedName>
        <fullName evidence="1">Reverse transcriptase domain-containing protein</fullName>
    </recommendedName>
</protein>
<feature type="domain" description="Reverse transcriptase" evidence="1">
    <location>
        <begin position="1"/>
        <end position="112"/>
    </location>
</feature>
<accession>A0A920CHU4</accession>
<organism evidence="2 3">
    <name type="scientific">Paenibacillus antibioticophila</name>
    <dbReference type="NCBI Taxonomy" id="1274374"/>
    <lineage>
        <taxon>Bacteria</taxon>
        <taxon>Bacillati</taxon>
        <taxon>Bacillota</taxon>
        <taxon>Bacilli</taxon>
        <taxon>Bacillales</taxon>
        <taxon>Paenibacillaceae</taxon>
        <taxon>Paenibacillus</taxon>
    </lineage>
</organism>
<dbReference type="InterPro" id="IPR051083">
    <property type="entry name" value="GrpII_Intron_Splice-Mob/Def"/>
</dbReference>
<evidence type="ECO:0000313" key="2">
    <source>
        <dbReference type="EMBL" id="GIO38113.1"/>
    </source>
</evidence>
<name>A0A920CHU4_9BACL</name>
<dbReference type="CDD" id="cd01651">
    <property type="entry name" value="RT_G2_intron"/>
    <property type="match status" value="1"/>
</dbReference>
<sequence>MSFFDEIPHDLLMEKVHERITDGRVLRLIRSWLTARVMEDDQFHDTEVGSPQGGVISPLLANIYLNPFDWGMKEKGFAVVRYADDAVILCKTQEKVEAAHQAAKAILRGSFG</sequence>
<evidence type="ECO:0000313" key="3">
    <source>
        <dbReference type="Proteomes" id="UP000681162"/>
    </source>
</evidence>